<comment type="caution">
    <text evidence="2">The sequence shown here is derived from an EMBL/GenBank/DDBJ whole genome shotgun (WGS) entry which is preliminary data.</text>
</comment>
<dbReference type="AlphaFoldDB" id="A0AA41UIJ0"/>
<name>A0AA41UIJ0_9BACT</name>
<dbReference type="RefSeq" id="WP_246903963.1">
    <property type="nucleotide sequence ID" value="NZ_JALJRB010000005.1"/>
</dbReference>
<evidence type="ECO:0000256" key="1">
    <source>
        <dbReference type="SAM" id="MobiDB-lite"/>
    </source>
</evidence>
<evidence type="ECO:0000313" key="3">
    <source>
        <dbReference type="Proteomes" id="UP001165427"/>
    </source>
</evidence>
<keyword evidence="3" id="KW-1185">Reference proteome</keyword>
<proteinExistence type="predicted"/>
<accession>A0AA41UIJ0</accession>
<gene>
    <name evidence="2" type="ORF">MRX98_06120</name>
</gene>
<sequence length="87" mass="9821">MITLKSPNQLYIFDPWVILSPKRRQTLDTGWPGLFREDIMPTLPVDQIITEDADSPVELKAPKQIVSDSLHNPSDPDATVIYSNSDQ</sequence>
<evidence type="ECO:0000313" key="2">
    <source>
        <dbReference type="EMBL" id="MCJ8500144.1"/>
    </source>
</evidence>
<dbReference type="EMBL" id="JALJRB010000005">
    <property type="protein sequence ID" value="MCJ8500144.1"/>
    <property type="molecule type" value="Genomic_DNA"/>
</dbReference>
<feature type="region of interest" description="Disordered" evidence="1">
    <location>
        <begin position="65"/>
        <end position="87"/>
    </location>
</feature>
<protein>
    <submittedName>
        <fullName evidence="2">Uncharacterized protein</fullName>
    </submittedName>
</protein>
<organism evidence="2 3">
    <name type="scientific">Desulfatitalea alkaliphila</name>
    <dbReference type="NCBI Taxonomy" id="2929485"/>
    <lineage>
        <taxon>Bacteria</taxon>
        <taxon>Pseudomonadati</taxon>
        <taxon>Thermodesulfobacteriota</taxon>
        <taxon>Desulfobacteria</taxon>
        <taxon>Desulfobacterales</taxon>
        <taxon>Desulfosarcinaceae</taxon>
        <taxon>Desulfatitalea</taxon>
    </lineage>
</organism>
<dbReference type="Proteomes" id="UP001165427">
    <property type="component" value="Unassembled WGS sequence"/>
</dbReference>
<reference evidence="2" key="1">
    <citation type="submission" date="2022-04" db="EMBL/GenBank/DDBJ databases">
        <title>Desulfatitalea alkaliphila sp. nov., a novel anaerobic sulfate-reducing bacterium isolated from terrestrial mud volcano, Taman Peninsula, Russia.</title>
        <authorList>
            <person name="Khomyakova M.A."/>
            <person name="Merkel A.Y."/>
            <person name="Slobodkin A.I."/>
        </authorList>
    </citation>
    <scope>NUCLEOTIDE SEQUENCE</scope>
    <source>
        <strain evidence="2">M08but</strain>
    </source>
</reference>